<dbReference type="InterPro" id="IPR001394">
    <property type="entry name" value="Peptidase_C19_UCH"/>
</dbReference>
<feature type="compositionally biased region" description="Low complexity" evidence="2">
    <location>
        <begin position="370"/>
        <end position="383"/>
    </location>
</feature>
<feature type="compositionally biased region" description="Polar residues" evidence="2">
    <location>
        <begin position="623"/>
        <end position="638"/>
    </location>
</feature>
<name>A0A7S9PSH4_EPIFF</name>
<accession>A0A7S9PSH4</accession>
<dbReference type="InterPro" id="IPR038765">
    <property type="entry name" value="Papain-like_cys_pep_sf"/>
</dbReference>
<dbReference type="AlphaFoldDB" id="A0A7S9PSH4"/>
<dbReference type="GO" id="GO:0016579">
    <property type="term" value="P:protein deubiquitination"/>
    <property type="evidence" value="ECO:0007669"/>
    <property type="project" value="InterPro"/>
</dbReference>
<dbReference type="PROSITE" id="PS50206">
    <property type="entry name" value="RHODANESE_3"/>
    <property type="match status" value="1"/>
</dbReference>
<reference evidence="5 6" key="1">
    <citation type="journal article" date="2018" name="PLoS Genet.">
        <title>Repeat elements organise 3D genome structure and mediate transcription in the filamentous fungus Epichloe festucae.</title>
        <authorList>
            <person name="Winter D.J."/>
            <person name="Ganley A.R.D."/>
            <person name="Young C.A."/>
            <person name="Liachko I."/>
            <person name="Schardl C.L."/>
            <person name="Dupont P.Y."/>
            <person name="Berry D."/>
            <person name="Ram A."/>
            <person name="Scott B."/>
            <person name="Cox M.P."/>
        </authorList>
    </citation>
    <scope>NUCLEOTIDE SEQUENCE [LARGE SCALE GENOMIC DNA]</scope>
    <source>
        <strain evidence="5 6">Fl1</strain>
    </source>
</reference>
<proteinExistence type="inferred from homology"/>
<dbReference type="PROSITE" id="PS50235">
    <property type="entry name" value="USP_3"/>
    <property type="match status" value="1"/>
</dbReference>
<sequence length="1072" mass="119732">MHGGGRSGSLAVTTNKQTKWTRGLYSLELEARTVVSRQSRVLLPATYQTIRLLQEAPHKQAHKTVVFAPSRPSGSEQPPTYFTKFVSTSTDDIVAIPKDIDPNQSIRRLLAQAESSLRQSEMSRDFKRPALALKDYIRAYIIAVKTISEHQDYPALRSTHGGDVARLHSLLLKRIDQQSVIYEKIKQDIIADNKTSGVQPTIGRSAPSQATNGLSAVSSTTSHDTGGRTLQRPAPRGLAPNAANESPAKEKPVVHPKPPSLHGNAIPPGHARANSTSNVTLDLAARFANLRGPQASPGQDPRIKTYSILPQKLSGPREMPPSPQKISVDTDSAAALPKLPDAIYSPARGSVSGEAARLPTSTPRGLFSRTGSSTSLASTTSLTQPRQSNEYFPPVPPNTSSSSSIADKPFEIPEGDTITPEQLYALKKTKASVLLIDIRSRDDFDEGHIMASSIICIEPSILMRHNVSASDISDSLVLSPNTEHAVFEKRDLYDLVVFYDQNSEYIPHTQKNSDEEVVISLHRALVLLNYDRELKNSPKLLRGGLDGWVDLMGSHSLQSTPSAQSKANQTRARHGLIRRKGSKYIVTPLQSEEDIKAWQNTLDKDASRPVFPRTGDEFLRHPPTSTERQSMASTTSTEQRYRHDLANRFSSPTQLPPPPARPQAAVQRPSHSGLSQSDHVEDDFASQTKKVPEQLYYTGLNNPRNWCYANSTLQSLLASPGFGRELADRAWEKRYKNMVPRKGNEKRDQPQLMIQMISNLFHWMSSGKFETMKAQMLMEYSRHLCKTGDPQTQFGGPDQQDAQEFMSFIMDQLHEETNLLRNLEGIADKPDTKGQSPARAAVEYWRNHCKLNDSIVDRYWRGLEVSTVQCKQCENLTYTFSPFEWLSVAVHGKDDMTLAEALQRTTADNELADFECDHCRSKGRAIQRMSLARMPELLCISFRRFHYQGRGFTKNNAAVTWDFNDFDFSPYFIDSACSSQRSCTTDKAFSGPFKYECYAVIVHAGRSINTGHYYAYVRDSTTHGQDAWLLCNDSVVKRVRIGSRKSDDVQNDVFRSGEDKVPYLVFFRRKGA</sequence>
<dbReference type="SMART" id="SM00450">
    <property type="entry name" value="RHOD"/>
    <property type="match status" value="1"/>
</dbReference>
<feature type="region of interest" description="Disordered" evidence="2">
    <location>
        <begin position="353"/>
        <end position="405"/>
    </location>
</feature>
<dbReference type="Pfam" id="PF00443">
    <property type="entry name" value="UCH"/>
    <property type="match status" value="1"/>
</dbReference>
<gene>
    <name evidence="5" type="ORF">C2857_005812</name>
</gene>
<dbReference type="Gene3D" id="3.90.70.10">
    <property type="entry name" value="Cysteine proteinases"/>
    <property type="match status" value="1"/>
</dbReference>
<dbReference type="OrthoDB" id="292964at2759"/>
<dbReference type="GO" id="GO:0004843">
    <property type="term" value="F:cysteine-type deubiquitinase activity"/>
    <property type="evidence" value="ECO:0007669"/>
    <property type="project" value="InterPro"/>
</dbReference>
<dbReference type="Pfam" id="PF00581">
    <property type="entry name" value="Rhodanese"/>
    <property type="match status" value="1"/>
</dbReference>
<evidence type="ECO:0000313" key="5">
    <source>
        <dbReference type="EMBL" id="QPG94378.1"/>
    </source>
</evidence>
<comment type="similarity">
    <text evidence="1">Belongs to the peptidase C19 family.</text>
</comment>
<dbReference type="SUPFAM" id="SSF52821">
    <property type="entry name" value="Rhodanese/Cell cycle control phosphatase"/>
    <property type="match status" value="1"/>
</dbReference>
<protein>
    <recommendedName>
        <fullName evidence="7">Ubiquitin carboxyl-terminal hydrolase</fullName>
    </recommendedName>
</protein>
<dbReference type="PANTHER" id="PTHR21646">
    <property type="entry name" value="UBIQUITIN CARBOXYL-TERMINAL HYDROLASE"/>
    <property type="match status" value="1"/>
</dbReference>
<feature type="region of interest" description="Disordered" evidence="2">
    <location>
        <begin position="196"/>
        <end position="275"/>
    </location>
</feature>
<keyword evidence="6" id="KW-1185">Reference proteome</keyword>
<evidence type="ECO:0000256" key="1">
    <source>
        <dbReference type="ARBA" id="ARBA00009085"/>
    </source>
</evidence>
<dbReference type="SUPFAM" id="SSF54001">
    <property type="entry name" value="Cysteine proteinases"/>
    <property type="match status" value="1"/>
</dbReference>
<dbReference type="InterPro" id="IPR028889">
    <property type="entry name" value="USP"/>
</dbReference>
<dbReference type="EMBL" id="CP031385">
    <property type="protein sequence ID" value="QPG94378.1"/>
    <property type="molecule type" value="Genomic_DNA"/>
</dbReference>
<evidence type="ECO:0008006" key="7">
    <source>
        <dbReference type="Google" id="ProtNLM"/>
    </source>
</evidence>
<feature type="region of interest" description="Disordered" evidence="2">
    <location>
        <begin position="606"/>
        <end position="687"/>
    </location>
</feature>
<dbReference type="PANTHER" id="PTHR21646:SF10">
    <property type="entry name" value="UBIQUITIN CARBOXYL-TERMINAL HYDROLASE 14"/>
    <property type="match status" value="1"/>
</dbReference>
<dbReference type="InterPro" id="IPR050185">
    <property type="entry name" value="Ub_carboxyl-term_hydrolase"/>
</dbReference>
<dbReference type="CDD" id="cd02674">
    <property type="entry name" value="Peptidase_C19R"/>
    <property type="match status" value="1"/>
</dbReference>
<feature type="domain" description="USP" evidence="4">
    <location>
        <begin position="698"/>
        <end position="1070"/>
    </location>
</feature>
<organism evidence="5 6">
    <name type="scientific">Epichloe festucae (strain Fl1)</name>
    <dbReference type="NCBI Taxonomy" id="877507"/>
    <lineage>
        <taxon>Eukaryota</taxon>
        <taxon>Fungi</taxon>
        <taxon>Dikarya</taxon>
        <taxon>Ascomycota</taxon>
        <taxon>Pezizomycotina</taxon>
        <taxon>Sordariomycetes</taxon>
        <taxon>Hypocreomycetidae</taxon>
        <taxon>Hypocreales</taxon>
        <taxon>Clavicipitaceae</taxon>
        <taxon>Epichloe</taxon>
    </lineage>
</organism>
<feature type="compositionally biased region" description="Polar residues" evidence="2">
    <location>
        <begin position="206"/>
        <end position="224"/>
    </location>
</feature>
<dbReference type="Proteomes" id="UP000594364">
    <property type="component" value="Chromosome 1"/>
</dbReference>
<evidence type="ECO:0000259" key="4">
    <source>
        <dbReference type="PROSITE" id="PS50235"/>
    </source>
</evidence>
<feature type="domain" description="Rhodanese" evidence="3">
    <location>
        <begin position="429"/>
        <end position="557"/>
    </location>
</feature>
<evidence type="ECO:0000313" key="6">
    <source>
        <dbReference type="Proteomes" id="UP000594364"/>
    </source>
</evidence>
<dbReference type="Gene3D" id="3.40.250.10">
    <property type="entry name" value="Rhodanese-like domain"/>
    <property type="match status" value="1"/>
</dbReference>
<dbReference type="InterPro" id="IPR036873">
    <property type="entry name" value="Rhodanese-like_dom_sf"/>
</dbReference>
<evidence type="ECO:0000259" key="3">
    <source>
        <dbReference type="PROSITE" id="PS50206"/>
    </source>
</evidence>
<dbReference type="InterPro" id="IPR001763">
    <property type="entry name" value="Rhodanese-like_dom"/>
</dbReference>
<evidence type="ECO:0000256" key="2">
    <source>
        <dbReference type="SAM" id="MobiDB-lite"/>
    </source>
</evidence>